<evidence type="ECO:0000313" key="15">
    <source>
        <dbReference type="EMBL" id="CAD7646641.1"/>
    </source>
</evidence>
<comment type="cofactor">
    <cofactor evidence="12">
        <name>Fe(2+)</name>
        <dbReference type="ChEBI" id="CHEBI:29033"/>
    </cofactor>
</comment>
<comment type="subcellular location">
    <subcellularLocation>
        <location evidence="1">Membrane</location>
        <topology evidence="1">Multi-pass membrane protein</topology>
    </subcellularLocation>
</comment>
<keyword evidence="3 12" id="KW-0444">Lipid biosynthesis</keyword>
<evidence type="ECO:0000256" key="3">
    <source>
        <dbReference type="ARBA" id="ARBA00022516"/>
    </source>
</evidence>
<protein>
    <recommendedName>
        <fullName evidence="14">Fatty acid desaturase domain-containing protein</fullName>
    </recommendedName>
</protein>
<dbReference type="PANTHER" id="PTHR11351:SF31">
    <property type="entry name" value="DESATURASE 1, ISOFORM A-RELATED"/>
    <property type="match status" value="1"/>
</dbReference>
<feature type="transmembrane region" description="Helical" evidence="13">
    <location>
        <begin position="206"/>
        <end position="226"/>
    </location>
</feature>
<dbReference type="Proteomes" id="UP000728032">
    <property type="component" value="Unassembled WGS sequence"/>
</dbReference>
<evidence type="ECO:0000256" key="12">
    <source>
        <dbReference type="RuleBase" id="RU000581"/>
    </source>
</evidence>
<keyword evidence="6 13" id="KW-1133">Transmembrane helix</keyword>
<evidence type="ECO:0000259" key="14">
    <source>
        <dbReference type="Pfam" id="PF00487"/>
    </source>
</evidence>
<evidence type="ECO:0000256" key="9">
    <source>
        <dbReference type="ARBA" id="ARBA00023098"/>
    </source>
</evidence>
<dbReference type="GO" id="GO:0006636">
    <property type="term" value="P:unsaturated fatty acid biosynthetic process"/>
    <property type="evidence" value="ECO:0007669"/>
    <property type="project" value="TreeGrafter"/>
</dbReference>
<evidence type="ECO:0000256" key="8">
    <source>
        <dbReference type="ARBA" id="ARBA00023004"/>
    </source>
</evidence>
<feature type="transmembrane region" description="Helical" evidence="13">
    <location>
        <begin position="233"/>
        <end position="250"/>
    </location>
</feature>
<keyword evidence="8" id="KW-0408">Iron</keyword>
<evidence type="ECO:0000313" key="16">
    <source>
        <dbReference type="Proteomes" id="UP000728032"/>
    </source>
</evidence>
<dbReference type="OrthoDB" id="10260134at2759"/>
<name>A0A7R9QI63_9ACAR</name>
<dbReference type="GO" id="GO:0005789">
    <property type="term" value="C:endoplasmic reticulum membrane"/>
    <property type="evidence" value="ECO:0007669"/>
    <property type="project" value="TreeGrafter"/>
</dbReference>
<feature type="transmembrane region" description="Helical" evidence="13">
    <location>
        <begin position="125"/>
        <end position="143"/>
    </location>
</feature>
<feature type="transmembrane region" description="Helical" evidence="13">
    <location>
        <begin position="90"/>
        <end position="113"/>
    </location>
</feature>
<organism evidence="15">
    <name type="scientific">Oppiella nova</name>
    <dbReference type="NCBI Taxonomy" id="334625"/>
    <lineage>
        <taxon>Eukaryota</taxon>
        <taxon>Metazoa</taxon>
        <taxon>Ecdysozoa</taxon>
        <taxon>Arthropoda</taxon>
        <taxon>Chelicerata</taxon>
        <taxon>Arachnida</taxon>
        <taxon>Acari</taxon>
        <taxon>Acariformes</taxon>
        <taxon>Sarcoptiformes</taxon>
        <taxon>Oribatida</taxon>
        <taxon>Brachypylina</taxon>
        <taxon>Oppioidea</taxon>
        <taxon>Oppiidae</taxon>
        <taxon>Oppiella</taxon>
    </lineage>
</organism>
<dbReference type="InterPro" id="IPR005804">
    <property type="entry name" value="FA_desaturase_dom"/>
</dbReference>
<dbReference type="EMBL" id="OC917277">
    <property type="protein sequence ID" value="CAD7646641.1"/>
    <property type="molecule type" value="Genomic_DNA"/>
</dbReference>
<keyword evidence="4 12" id="KW-0812">Transmembrane</keyword>
<keyword evidence="11 12" id="KW-0275">Fatty acid biosynthesis</keyword>
<evidence type="ECO:0000256" key="5">
    <source>
        <dbReference type="ARBA" id="ARBA00022832"/>
    </source>
</evidence>
<evidence type="ECO:0000256" key="13">
    <source>
        <dbReference type="SAM" id="Phobius"/>
    </source>
</evidence>
<sequence>MSENKEQEVIDIKDDTLEETNAENDFNLDNNNENECQTTKSNGSEKGFTVFGYKMSQIKWGNVVFLTVMHILAAYGYYHCIVVDIKALTVTFIYIISCASGLGILVGSHRLWAHRSFKARWPLKVILMILQTMTVNGSIFSYVRDHRTHHKWSDSVADPKNSTRGFFFAHMGWWLVKKDPKVIQFGKKLSYDDLWNDPIVRFQHRFYTPLAIIFCFILPTLTPLLWSEDLLTAFVSCVGIRAVVVLHHMWTVNSIAHIFGYRIYDKDLRPTENKLVVYMSMGEGSHNYHHAFPYDYTTSYYKWYESYNLATVFIVISSLLGLAYDMKKPTNETIKQYVEKKGDIIEVNLIHKKHILIRLIIGLWDWIMGSIVTSWPIWTIMLIKIALGKQFFFFEWNDIIFAKYFCS</sequence>
<feature type="transmembrane region" description="Helical" evidence="13">
    <location>
        <begin position="60"/>
        <end position="78"/>
    </location>
</feature>
<dbReference type="EMBL" id="CAJPVJ010002452">
    <property type="protein sequence ID" value="CAG2166314.1"/>
    <property type="molecule type" value="Genomic_DNA"/>
</dbReference>
<evidence type="ECO:0000256" key="10">
    <source>
        <dbReference type="ARBA" id="ARBA00023136"/>
    </source>
</evidence>
<evidence type="ECO:0000256" key="4">
    <source>
        <dbReference type="ARBA" id="ARBA00022692"/>
    </source>
</evidence>
<dbReference type="CDD" id="cd03505">
    <property type="entry name" value="Delta9-FADS-like"/>
    <property type="match status" value="1"/>
</dbReference>
<evidence type="ECO:0000256" key="6">
    <source>
        <dbReference type="ARBA" id="ARBA00022989"/>
    </source>
</evidence>
<keyword evidence="5" id="KW-0276">Fatty acid metabolism</keyword>
<dbReference type="AlphaFoldDB" id="A0A7R9QI63"/>
<keyword evidence="9" id="KW-0443">Lipid metabolism</keyword>
<evidence type="ECO:0000256" key="7">
    <source>
        <dbReference type="ARBA" id="ARBA00023002"/>
    </source>
</evidence>
<evidence type="ECO:0000256" key="2">
    <source>
        <dbReference type="ARBA" id="ARBA00009295"/>
    </source>
</evidence>
<keyword evidence="16" id="KW-1185">Reference proteome</keyword>
<dbReference type="PRINTS" id="PR00075">
    <property type="entry name" value="FACDDSATRASE"/>
</dbReference>
<dbReference type="InterPro" id="IPR015876">
    <property type="entry name" value="Acyl-CoA_DS"/>
</dbReference>
<keyword evidence="7 12" id="KW-0560">Oxidoreductase</keyword>
<dbReference type="PANTHER" id="PTHR11351">
    <property type="entry name" value="ACYL-COA DESATURASE"/>
    <property type="match status" value="1"/>
</dbReference>
<dbReference type="GO" id="GO:0004768">
    <property type="term" value="F:stearoyl-CoA 9-desaturase activity"/>
    <property type="evidence" value="ECO:0007669"/>
    <property type="project" value="TreeGrafter"/>
</dbReference>
<accession>A0A7R9QI63</accession>
<feature type="transmembrane region" description="Helical" evidence="13">
    <location>
        <begin position="355"/>
        <end position="378"/>
    </location>
</feature>
<feature type="transmembrane region" description="Helical" evidence="13">
    <location>
        <begin position="306"/>
        <end position="324"/>
    </location>
</feature>
<evidence type="ECO:0000256" key="11">
    <source>
        <dbReference type="ARBA" id="ARBA00023160"/>
    </source>
</evidence>
<evidence type="ECO:0000256" key="1">
    <source>
        <dbReference type="ARBA" id="ARBA00004141"/>
    </source>
</evidence>
<gene>
    <name evidence="15" type="ORF">ONB1V03_LOCUS5838</name>
</gene>
<proteinExistence type="inferred from homology"/>
<reference evidence="15" key="1">
    <citation type="submission" date="2020-11" db="EMBL/GenBank/DDBJ databases">
        <authorList>
            <person name="Tran Van P."/>
        </authorList>
    </citation>
    <scope>NUCLEOTIDE SEQUENCE</scope>
</reference>
<comment type="similarity">
    <text evidence="2 12">Belongs to the fatty acid desaturase type 1 family.</text>
</comment>
<comment type="domain">
    <text evidence="12">The histidine box domains are involved in binding the catalytic metal ions.</text>
</comment>
<keyword evidence="10 13" id="KW-0472">Membrane</keyword>
<dbReference type="Pfam" id="PF00487">
    <property type="entry name" value="FA_desaturase"/>
    <property type="match status" value="1"/>
</dbReference>
<dbReference type="GO" id="GO:0005506">
    <property type="term" value="F:iron ion binding"/>
    <property type="evidence" value="ECO:0007669"/>
    <property type="project" value="TreeGrafter"/>
</dbReference>
<feature type="domain" description="Fatty acid desaturase" evidence="14">
    <location>
        <begin position="96"/>
        <end position="294"/>
    </location>
</feature>